<reference evidence="2" key="1">
    <citation type="journal article" date="2023" name="Mol. Phylogenet. Evol.">
        <title>Genome-scale phylogeny and comparative genomics of the fungal order Sordariales.</title>
        <authorList>
            <person name="Hensen N."/>
            <person name="Bonometti L."/>
            <person name="Westerberg I."/>
            <person name="Brannstrom I.O."/>
            <person name="Guillou S."/>
            <person name="Cros-Aarteil S."/>
            <person name="Calhoun S."/>
            <person name="Haridas S."/>
            <person name="Kuo A."/>
            <person name="Mondo S."/>
            <person name="Pangilinan J."/>
            <person name="Riley R."/>
            <person name="LaButti K."/>
            <person name="Andreopoulos B."/>
            <person name="Lipzen A."/>
            <person name="Chen C."/>
            <person name="Yan M."/>
            <person name="Daum C."/>
            <person name="Ng V."/>
            <person name="Clum A."/>
            <person name="Steindorff A."/>
            <person name="Ohm R.A."/>
            <person name="Martin F."/>
            <person name="Silar P."/>
            <person name="Natvig D.O."/>
            <person name="Lalanne C."/>
            <person name="Gautier V."/>
            <person name="Ament-Velasquez S.L."/>
            <person name="Kruys A."/>
            <person name="Hutchinson M.I."/>
            <person name="Powell A.J."/>
            <person name="Barry K."/>
            <person name="Miller A.N."/>
            <person name="Grigoriev I.V."/>
            <person name="Debuchy R."/>
            <person name="Gladieux P."/>
            <person name="Hiltunen Thoren M."/>
            <person name="Johannesson H."/>
        </authorList>
    </citation>
    <scope>NUCLEOTIDE SEQUENCE</scope>
    <source>
        <strain evidence="2">PSN243</strain>
    </source>
</reference>
<evidence type="ECO:0000256" key="1">
    <source>
        <dbReference type="SAM" id="MobiDB-lite"/>
    </source>
</evidence>
<reference evidence="2" key="2">
    <citation type="submission" date="2023-05" db="EMBL/GenBank/DDBJ databases">
        <authorList>
            <consortium name="Lawrence Berkeley National Laboratory"/>
            <person name="Steindorff A."/>
            <person name="Hensen N."/>
            <person name="Bonometti L."/>
            <person name="Westerberg I."/>
            <person name="Brannstrom I.O."/>
            <person name="Guillou S."/>
            <person name="Cros-Aarteil S."/>
            <person name="Calhoun S."/>
            <person name="Haridas S."/>
            <person name="Kuo A."/>
            <person name="Mondo S."/>
            <person name="Pangilinan J."/>
            <person name="Riley R."/>
            <person name="Labutti K."/>
            <person name="Andreopoulos B."/>
            <person name="Lipzen A."/>
            <person name="Chen C."/>
            <person name="Yanf M."/>
            <person name="Daum C."/>
            <person name="Ng V."/>
            <person name="Clum A."/>
            <person name="Ohm R."/>
            <person name="Martin F."/>
            <person name="Silar P."/>
            <person name="Natvig D."/>
            <person name="Lalanne C."/>
            <person name="Gautier V."/>
            <person name="Ament-Velasquez S.L."/>
            <person name="Kruys A."/>
            <person name="Hutchinson M.I."/>
            <person name="Powell A.J."/>
            <person name="Barry K."/>
            <person name="Miller A.N."/>
            <person name="Grigoriev I.V."/>
            <person name="Debuchy R."/>
            <person name="Gladieux P."/>
            <person name="Thoren M.H."/>
            <person name="Johannesson H."/>
        </authorList>
    </citation>
    <scope>NUCLEOTIDE SEQUENCE</scope>
    <source>
        <strain evidence="2">PSN243</strain>
    </source>
</reference>
<dbReference type="AlphaFoldDB" id="A0AAV9H160"/>
<keyword evidence="3" id="KW-1185">Reference proteome</keyword>
<proteinExistence type="predicted"/>
<comment type="caution">
    <text evidence="2">The sequence shown here is derived from an EMBL/GenBank/DDBJ whole genome shotgun (WGS) entry which is preliminary data.</text>
</comment>
<dbReference type="Proteomes" id="UP001321760">
    <property type="component" value="Unassembled WGS sequence"/>
</dbReference>
<evidence type="ECO:0000313" key="2">
    <source>
        <dbReference type="EMBL" id="KAK4454345.1"/>
    </source>
</evidence>
<feature type="region of interest" description="Disordered" evidence="1">
    <location>
        <begin position="52"/>
        <end position="71"/>
    </location>
</feature>
<name>A0AAV9H160_9PEZI</name>
<protein>
    <submittedName>
        <fullName evidence="2">Uncharacterized protein</fullName>
    </submittedName>
</protein>
<gene>
    <name evidence="2" type="ORF">QBC34DRAFT_157262</name>
</gene>
<evidence type="ECO:0000313" key="3">
    <source>
        <dbReference type="Proteomes" id="UP001321760"/>
    </source>
</evidence>
<accession>A0AAV9H160</accession>
<organism evidence="2 3">
    <name type="scientific">Podospora aff. communis PSN243</name>
    <dbReference type="NCBI Taxonomy" id="3040156"/>
    <lineage>
        <taxon>Eukaryota</taxon>
        <taxon>Fungi</taxon>
        <taxon>Dikarya</taxon>
        <taxon>Ascomycota</taxon>
        <taxon>Pezizomycotina</taxon>
        <taxon>Sordariomycetes</taxon>
        <taxon>Sordariomycetidae</taxon>
        <taxon>Sordariales</taxon>
        <taxon>Podosporaceae</taxon>
        <taxon>Podospora</taxon>
    </lineage>
</organism>
<sequence length="203" mass="22152">MSAHRFKEVLVVLANFACGHHATPHGSVSLYGPDASICPDPCECCDGKPRGLRQRHATPARQREGRLPQYTNDDLPSWDLALLDRCYPKSSPPASLGEVQSLCRLARTVTQLSGQLKYSVAAVRSENMHQSLRTIPGSARFVVRRPHLASLSRTAKRDRPARLFLPLTALSCYQALRSASDSGSFSSGSAILPWNQTLACLVA</sequence>
<dbReference type="EMBL" id="MU865917">
    <property type="protein sequence ID" value="KAK4454345.1"/>
    <property type="molecule type" value="Genomic_DNA"/>
</dbReference>